<name>A0ACD4RBG3_9BACI</name>
<dbReference type="EC" id="3.4.24.-" evidence="1"/>
<keyword evidence="2" id="KW-1185">Reference proteome</keyword>
<evidence type="ECO:0000313" key="1">
    <source>
        <dbReference type="EMBL" id="WHZ57831.1"/>
    </source>
</evidence>
<keyword evidence="1" id="KW-0378">Hydrolase</keyword>
<evidence type="ECO:0000313" key="2">
    <source>
        <dbReference type="Proteomes" id="UP001226091"/>
    </source>
</evidence>
<proteinExistence type="predicted"/>
<organism evidence="1 2">
    <name type="scientific">Metabacillus hrfriensis</name>
    <dbReference type="NCBI Taxonomy" id="3048891"/>
    <lineage>
        <taxon>Bacteria</taxon>
        <taxon>Bacillati</taxon>
        <taxon>Bacillota</taxon>
        <taxon>Bacilli</taxon>
        <taxon>Bacillales</taxon>
        <taxon>Bacillaceae</taxon>
        <taxon>Metabacillus</taxon>
    </lineage>
</organism>
<protein>
    <submittedName>
        <fullName evidence="1">M23 family metallopeptidase</fullName>
        <ecNumber evidence="1">3.4.24.-</ecNumber>
    </submittedName>
</protein>
<accession>A0ACD4RBG3</accession>
<gene>
    <name evidence="1" type="ORF">QLQ22_24875</name>
</gene>
<sequence>MFKRINGSFGNNTQYTNNNIMKKAFFSLAFAGGLSLGIGSASAEEKLETVYHVYLDGDLAGTVDSQQLIDDLSKQKIDEAKKNYKDYQLTVEEIEIIPEQMFRPVSNNDETLNKLNEELDVVAVAASIKVNDKNVAYFKNKEEAESVLNKFKGKYVSEEVLKQLDTLKDSTVPLQPIKENQSRILDVSFSDKVSVTEEKVSPDKLITAEEGLKLLEKGTLEEKKHKVNDTDVLSEVAADYKLSLEDLLALNPSLKDEDVIKPGEELNVKEYKPFTNVLVKEEVSKKEAIAYETEVIEDSTMFKGDKETKQEGKDGQKLLNYIVFKENGNEVKRETTKDETLTEPVKEIIVKGTKIVPSRENGSLAWPAVGGYVSSKLGTRWGKMHKGIDIARPSDRTIKAADNGKIIFAGNSGAYGNKVEIDHGNGMVTAYAHLDSISVSVGQTVSQGQKIGVMGSTGRSTGVHLHFEVYQNGKLKNPLDYVKK</sequence>
<reference evidence="2" key="1">
    <citation type="journal article" date="2025" name="Aquaculture">
        <title>Assessment of the bioflocculant production and safety properties of Metabacillus hrfriensis sp. nov. based on phenotypic and whole-genome sequencing analysis.</title>
        <authorList>
            <person name="Zhang R."/>
            <person name="Zhao Z."/>
            <person name="Luo L."/>
            <person name="Wang S."/>
            <person name="Guo K."/>
            <person name="Xu W."/>
        </authorList>
    </citation>
    <scope>NUCLEOTIDE SEQUENCE [LARGE SCALE GENOMIC DNA]</scope>
    <source>
        <strain evidence="2">CT-WN-B3</strain>
    </source>
</reference>
<dbReference type="Proteomes" id="UP001226091">
    <property type="component" value="Chromosome"/>
</dbReference>
<dbReference type="EMBL" id="CP126116">
    <property type="protein sequence ID" value="WHZ57831.1"/>
    <property type="molecule type" value="Genomic_DNA"/>
</dbReference>